<dbReference type="AlphaFoldDB" id="S2DIF7"/>
<dbReference type="SUPFAM" id="SSF88659">
    <property type="entry name" value="Sigma3 and sigma4 domains of RNA polymerase sigma factors"/>
    <property type="match status" value="1"/>
</dbReference>
<dbReference type="SUPFAM" id="SSF88946">
    <property type="entry name" value="Sigma2 domain of RNA polymerase sigma factors"/>
    <property type="match status" value="1"/>
</dbReference>
<dbReference type="InterPro" id="IPR007627">
    <property type="entry name" value="RNA_pol_sigma70_r2"/>
</dbReference>
<comment type="similarity">
    <text evidence="1">Belongs to the sigma-70 factor family. ECF subfamily.</text>
</comment>
<protein>
    <submittedName>
        <fullName evidence="8">RNA polymerase ECF-type sigma factor</fullName>
    </submittedName>
</protein>
<dbReference type="STRING" id="1189612.A33Q_1441"/>
<dbReference type="GO" id="GO:0006352">
    <property type="term" value="P:DNA-templated transcription initiation"/>
    <property type="evidence" value="ECO:0007669"/>
    <property type="project" value="InterPro"/>
</dbReference>
<comment type="caution">
    <text evidence="8">The sequence shown here is derived from an EMBL/GenBank/DDBJ whole genome shotgun (WGS) entry which is preliminary data.</text>
</comment>
<evidence type="ECO:0000259" key="6">
    <source>
        <dbReference type="Pfam" id="PF04542"/>
    </source>
</evidence>
<organism evidence="8 9">
    <name type="scientific">Indibacter alkaliphilus (strain CCUG 57479 / KCTC 22604 / LW1)</name>
    <dbReference type="NCBI Taxonomy" id="1189612"/>
    <lineage>
        <taxon>Bacteria</taxon>
        <taxon>Pseudomonadati</taxon>
        <taxon>Bacteroidota</taxon>
        <taxon>Cytophagia</taxon>
        <taxon>Cytophagales</taxon>
        <taxon>Cyclobacteriaceae</taxon>
    </lineage>
</organism>
<evidence type="ECO:0000313" key="9">
    <source>
        <dbReference type="Proteomes" id="UP000006073"/>
    </source>
</evidence>
<dbReference type="Pfam" id="PF08281">
    <property type="entry name" value="Sigma70_r4_2"/>
    <property type="match status" value="1"/>
</dbReference>
<accession>S2DIF7</accession>
<dbReference type="RefSeq" id="WP_009032727.1">
    <property type="nucleotide sequence ID" value="NZ_ALWO02000023.1"/>
</dbReference>
<gene>
    <name evidence="8" type="ORF">A33Q_1441</name>
</gene>
<evidence type="ECO:0000256" key="1">
    <source>
        <dbReference type="ARBA" id="ARBA00010641"/>
    </source>
</evidence>
<dbReference type="eggNOG" id="COG1595">
    <property type="taxonomic scope" value="Bacteria"/>
</dbReference>
<dbReference type="GO" id="GO:0016987">
    <property type="term" value="F:sigma factor activity"/>
    <property type="evidence" value="ECO:0007669"/>
    <property type="project" value="UniProtKB-KW"/>
</dbReference>
<dbReference type="Proteomes" id="UP000006073">
    <property type="component" value="Unassembled WGS sequence"/>
</dbReference>
<dbReference type="Pfam" id="PF04542">
    <property type="entry name" value="Sigma70_r2"/>
    <property type="match status" value="1"/>
</dbReference>
<feature type="coiled-coil region" evidence="5">
    <location>
        <begin position="91"/>
        <end position="118"/>
    </location>
</feature>
<dbReference type="InterPro" id="IPR014284">
    <property type="entry name" value="RNA_pol_sigma-70_dom"/>
</dbReference>
<dbReference type="PANTHER" id="PTHR43133:SF45">
    <property type="entry name" value="RNA POLYMERASE ECF-TYPE SIGMA FACTOR"/>
    <property type="match status" value="1"/>
</dbReference>
<sequence>MGLSEKELLFQQLIADSKGSIYRVCLSYLHDKDDVQDLYQEILIALWQAMDRFQGKSSWNTYIYRIAINVAIKFKMNQKKINADPLTEYHLEAIEEKQDNKEAELQQLNACIHRLEDADRILISLVLEDLSYKEIAEILCTDTNNIGVRISRIKKKLSKLMEEHYGSI</sequence>
<reference evidence="8 9" key="1">
    <citation type="journal article" date="2013" name="Genome Announc.">
        <title>Draft Genome Sequence of Indibacter alkaliphilus Strain LW1T, Isolated from Lonar Lake, a Haloalkaline Lake in the Buldana District of Maharashtra, India.</title>
        <authorList>
            <person name="Singh A."/>
            <person name="Kumar Jangir P."/>
            <person name="Sharma R."/>
            <person name="Singh A."/>
            <person name="Kumar Pinnaka A."/>
            <person name="Shivaji S."/>
        </authorList>
    </citation>
    <scope>NUCLEOTIDE SEQUENCE [LARGE SCALE GENOMIC DNA]</scope>
    <source>
        <strain evidence="9">CCUG 57479 / KCTC 22604 / LW1</strain>
    </source>
</reference>
<dbReference type="Gene3D" id="1.10.1740.10">
    <property type="match status" value="1"/>
</dbReference>
<proteinExistence type="inferred from homology"/>
<dbReference type="InterPro" id="IPR013325">
    <property type="entry name" value="RNA_pol_sigma_r2"/>
</dbReference>
<evidence type="ECO:0000256" key="2">
    <source>
        <dbReference type="ARBA" id="ARBA00023015"/>
    </source>
</evidence>
<dbReference type="NCBIfam" id="TIGR02937">
    <property type="entry name" value="sigma70-ECF"/>
    <property type="match status" value="1"/>
</dbReference>
<dbReference type="OrthoDB" id="9780326at2"/>
<dbReference type="InterPro" id="IPR039425">
    <property type="entry name" value="RNA_pol_sigma-70-like"/>
</dbReference>
<keyword evidence="9" id="KW-1185">Reference proteome</keyword>
<evidence type="ECO:0000313" key="8">
    <source>
        <dbReference type="EMBL" id="EOZ98787.1"/>
    </source>
</evidence>
<keyword evidence="2" id="KW-0805">Transcription regulation</keyword>
<dbReference type="GO" id="GO:0003677">
    <property type="term" value="F:DNA binding"/>
    <property type="evidence" value="ECO:0007669"/>
    <property type="project" value="InterPro"/>
</dbReference>
<evidence type="ECO:0000256" key="3">
    <source>
        <dbReference type="ARBA" id="ARBA00023082"/>
    </source>
</evidence>
<dbReference type="PANTHER" id="PTHR43133">
    <property type="entry name" value="RNA POLYMERASE ECF-TYPE SIGMA FACTO"/>
    <property type="match status" value="1"/>
</dbReference>
<feature type="domain" description="RNA polymerase sigma-70 region 2" evidence="6">
    <location>
        <begin position="16"/>
        <end position="79"/>
    </location>
</feature>
<evidence type="ECO:0000256" key="5">
    <source>
        <dbReference type="SAM" id="Coils"/>
    </source>
</evidence>
<keyword evidence="3" id="KW-0731">Sigma factor</keyword>
<dbReference type="InterPro" id="IPR036388">
    <property type="entry name" value="WH-like_DNA-bd_sf"/>
</dbReference>
<dbReference type="InterPro" id="IPR013324">
    <property type="entry name" value="RNA_pol_sigma_r3/r4-like"/>
</dbReference>
<evidence type="ECO:0000256" key="4">
    <source>
        <dbReference type="ARBA" id="ARBA00023163"/>
    </source>
</evidence>
<keyword evidence="4" id="KW-0804">Transcription</keyword>
<keyword evidence="5" id="KW-0175">Coiled coil</keyword>
<dbReference type="InterPro" id="IPR013249">
    <property type="entry name" value="RNA_pol_sigma70_r4_t2"/>
</dbReference>
<name>S2DIF7_INDAL</name>
<dbReference type="Gene3D" id="1.10.10.10">
    <property type="entry name" value="Winged helix-like DNA-binding domain superfamily/Winged helix DNA-binding domain"/>
    <property type="match status" value="1"/>
</dbReference>
<dbReference type="EMBL" id="ALWO02000023">
    <property type="protein sequence ID" value="EOZ98787.1"/>
    <property type="molecule type" value="Genomic_DNA"/>
</dbReference>
<feature type="domain" description="RNA polymerase sigma factor 70 region 4 type 2" evidence="7">
    <location>
        <begin position="106"/>
        <end position="157"/>
    </location>
</feature>
<evidence type="ECO:0000259" key="7">
    <source>
        <dbReference type="Pfam" id="PF08281"/>
    </source>
</evidence>